<dbReference type="GO" id="GO:0004726">
    <property type="term" value="F:non-membrane spanning protein tyrosine phosphatase activity"/>
    <property type="evidence" value="ECO:0007669"/>
    <property type="project" value="InterPro"/>
</dbReference>
<comment type="similarity">
    <text evidence="2">Belongs to the low molecular weight phosphotyrosine protein phosphatase family.</text>
</comment>
<dbReference type="PANTHER" id="PTHR11717">
    <property type="entry name" value="LOW MOLECULAR WEIGHT PROTEIN TYROSINE PHOSPHATASE"/>
    <property type="match status" value="1"/>
</dbReference>
<dbReference type="InterPro" id="IPR050438">
    <property type="entry name" value="LMW_PTPase"/>
</dbReference>
<dbReference type="Gene3D" id="3.40.50.2300">
    <property type="match status" value="1"/>
</dbReference>
<dbReference type="InterPro" id="IPR036196">
    <property type="entry name" value="Ptyr_pPase_sf"/>
</dbReference>
<dbReference type="GO" id="GO:0005737">
    <property type="term" value="C:cytoplasm"/>
    <property type="evidence" value="ECO:0007669"/>
    <property type="project" value="UniProtKB-SubCell"/>
</dbReference>
<dbReference type="CDD" id="cd16343">
    <property type="entry name" value="LMWPTP"/>
    <property type="match status" value="1"/>
</dbReference>
<evidence type="ECO:0000256" key="6">
    <source>
        <dbReference type="PIRSR" id="PIRSR617867-1"/>
    </source>
</evidence>
<accession>A0AAN7STS5</accession>
<dbReference type="GO" id="GO:0003993">
    <property type="term" value="F:acid phosphatase activity"/>
    <property type="evidence" value="ECO:0007669"/>
    <property type="project" value="InterPro"/>
</dbReference>
<evidence type="ECO:0000256" key="5">
    <source>
        <dbReference type="ARBA" id="ARBA00022912"/>
    </source>
</evidence>
<dbReference type="InterPro" id="IPR017867">
    <property type="entry name" value="Tyr_phospatase_low_mol_wt"/>
</dbReference>
<reference evidence="8 9" key="1">
    <citation type="submission" date="2023-08" db="EMBL/GenBank/DDBJ databases">
        <title>Black Yeasts Isolated from many extreme environments.</title>
        <authorList>
            <person name="Coleine C."/>
            <person name="Stajich J.E."/>
            <person name="Selbmann L."/>
        </authorList>
    </citation>
    <scope>NUCLEOTIDE SEQUENCE [LARGE SCALE GENOMIC DNA]</scope>
    <source>
        <strain evidence="8 9">CCFEE 5910</strain>
    </source>
</reference>
<dbReference type="PRINTS" id="PR00719">
    <property type="entry name" value="LMWPTPASE"/>
</dbReference>
<dbReference type="Pfam" id="PF01451">
    <property type="entry name" value="LMWPc"/>
    <property type="match status" value="1"/>
</dbReference>
<evidence type="ECO:0000259" key="7">
    <source>
        <dbReference type="SMART" id="SM00226"/>
    </source>
</evidence>
<dbReference type="PANTHER" id="PTHR11717:SF7">
    <property type="entry name" value="LOW MOLECULAR WEIGHT PHOSPHOTYROSINE PROTEIN PHOSPHATASE"/>
    <property type="match status" value="1"/>
</dbReference>
<evidence type="ECO:0000313" key="8">
    <source>
        <dbReference type="EMBL" id="KAK5081301.1"/>
    </source>
</evidence>
<dbReference type="SUPFAM" id="SSF52788">
    <property type="entry name" value="Phosphotyrosine protein phosphatases I"/>
    <property type="match status" value="1"/>
</dbReference>
<gene>
    <name evidence="8" type="primary">stp1</name>
    <name evidence="8" type="ORF">LTR05_008095</name>
</gene>
<evidence type="ECO:0000313" key="9">
    <source>
        <dbReference type="Proteomes" id="UP001309876"/>
    </source>
</evidence>
<feature type="active site" evidence="6">
    <location>
        <position position="20"/>
    </location>
</feature>
<dbReference type="InterPro" id="IPR023485">
    <property type="entry name" value="Ptyr_pPase"/>
</dbReference>
<sequence length="171" mass="19072">MADRQPECTRFGAVVSVKGRSPMAEGVFRSLAKGNARIATVDSCGTGAYHTLDPPDSRTTLTLQKNGINDYQHGARQVTKEDFNNFDYIFAMDGWNLRDLQKMQRGIERRGQKSRAQVMLLGEYAGKASAEEVVDPYYGEDNGFDVVFEQVKRFSTNFLKSLEKDSGPNSS</sequence>
<dbReference type="Proteomes" id="UP001309876">
    <property type="component" value="Unassembled WGS sequence"/>
</dbReference>
<dbReference type="InterPro" id="IPR002115">
    <property type="entry name" value="Tyr_Pase_low_mol_wt_mml"/>
</dbReference>
<evidence type="ECO:0000256" key="4">
    <source>
        <dbReference type="ARBA" id="ARBA00022801"/>
    </source>
</evidence>
<keyword evidence="9" id="KW-1185">Reference proteome</keyword>
<evidence type="ECO:0000256" key="3">
    <source>
        <dbReference type="ARBA" id="ARBA00022490"/>
    </source>
</evidence>
<keyword evidence="3" id="KW-0963">Cytoplasm</keyword>
<comment type="subcellular location">
    <subcellularLocation>
        <location evidence="1">Cytoplasm</location>
    </subcellularLocation>
</comment>
<organism evidence="8 9">
    <name type="scientific">Lithohypha guttulata</name>
    <dbReference type="NCBI Taxonomy" id="1690604"/>
    <lineage>
        <taxon>Eukaryota</taxon>
        <taxon>Fungi</taxon>
        <taxon>Dikarya</taxon>
        <taxon>Ascomycota</taxon>
        <taxon>Pezizomycotina</taxon>
        <taxon>Eurotiomycetes</taxon>
        <taxon>Chaetothyriomycetidae</taxon>
        <taxon>Chaetothyriales</taxon>
        <taxon>Trichomeriaceae</taxon>
        <taxon>Lithohypha</taxon>
    </lineage>
</organism>
<dbReference type="PRINTS" id="PR00720">
    <property type="entry name" value="MAMMALPTPASE"/>
</dbReference>
<proteinExistence type="inferred from homology"/>
<evidence type="ECO:0000256" key="1">
    <source>
        <dbReference type="ARBA" id="ARBA00004496"/>
    </source>
</evidence>
<dbReference type="EMBL" id="JAVRRJ010000010">
    <property type="protein sequence ID" value="KAK5081301.1"/>
    <property type="molecule type" value="Genomic_DNA"/>
</dbReference>
<dbReference type="AlphaFoldDB" id="A0AAN7STS5"/>
<feature type="active site" description="Proton donor" evidence="6">
    <location>
        <position position="135"/>
    </location>
</feature>
<evidence type="ECO:0000256" key="2">
    <source>
        <dbReference type="ARBA" id="ARBA00011063"/>
    </source>
</evidence>
<comment type="caution">
    <text evidence="8">The sequence shown here is derived from an EMBL/GenBank/DDBJ whole genome shotgun (WGS) entry which is preliminary data.</text>
</comment>
<dbReference type="SMART" id="SM00226">
    <property type="entry name" value="LMWPc"/>
    <property type="match status" value="1"/>
</dbReference>
<protein>
    <submittedName>
        <fullName evidence="8">Low molecular weight phosphotyrosine protein phosphatase</fullName>
    </submittedName>
</protein>
<feature type="domain" description="Phosphotyrosine protein phosphatase I" evidence="7">
    <location>
        <begin position="13"/>
        <end position="161"/>
    </location>
</feature>
<keyword evidence="5" id="KW-0904">Protein phosphatase</keyword>
<name>A0AAN7STS5_9EURO</name>
<keyword evidence="4" id="KW-0378">Hydrolase</keyword>